<dbReference type="SUPFAM" id="SSF55811">
    <property type="entry name" value="Nudix"/>
    <property type="match status" value="1"/>
</dbReference>
<dbReference type="EMBL" id="MRDE01000057">
    <property type="protein sequence ID" value="OMH24398.1"/>
    <property type="molecule type" value="Genomic_DNA"/>
</dbReference>
<dbReference type="PANTHER" id="PTHR21340">
    <property type="entry name" value="DIADENOSINE 5,5-P1,P4-TETRAPHOSPHATE PYROPHOSPHOHYDROLASE MUTT"/>
    <property type="match status" value="1"/>
</dbReference>
<feature type="domain" description="Nudix hydrolase" evidence="2">
    <location>
        <begin position="9"/>
        <end position="134"/>
    </location>
</feature>
<dbReference type="InterPro" id="IPR029033">
    <property type="entry name" value="His_PPase_superfam"/>
</dbReference>
<proteinExistence type="predicted"/>
<dbReference type="InterPro" id="IPR015797">
    <property type="entry name" value="NUDIX_hydrolase-like_dom_sf"/>
</dbReference>
<dbReference type="Gene3D" id="3.40.50.1240">
    <property type="entry name" value="Phosphoglycerate mutase-like"/>
    <property type="match status" value="1"/>
</dbReference>
<dbReference type="AlphaFoldDB" id="A0A1R1LA69"/>
<dbReference type="PROSITE" id="PS51462">
    <property type="entry name" value="NUDIX"/>
    <property type="match status" value="1"/>
</dbReference>
<accession>A0A1R1LA69</accession>
<dbReference type="SUPFAM" id="SSF53254">
    <property type="entry name" value="Phosphoglycerate mutase-like"/>
    <property type="match status" value="1"/>
</dbReference>
<comment type="caution">
    <text evidence="3">The sequence shown here is derived from an EMBL/GenBank/DDBJ whole genome shotgun (WGS) entry which is preliminary data.</text>
</comment>
<protein>
    <submittedName>
        <fullName evidence="3">NUDIX hydrolase</fullName>
    </submittedName>
</protein>
<organism evidence="3 4">
    <name type="scientific">Tersicoccus phoenicis</name>
    <dbReference type="NCBI Taxonomy" id="554083"/>
    <lineage>
        <taxon>Bacteria</taxon>
        <taxon>Bacillati</taxon>
        <taxon>Actinomycetota</taxon>
        <taxon>Actinomycetes</taxon>
        <taxon>Micrococcales</taxon>
        <taxon>Micrococcaceae</taxon>
        <taxon>Tersicoccus</taxon>
    </lineage>
</organism>
<dbReference type="STRING" id="554083.BKD30_08475"/>
<dbReference type="GO" id="GO:0006754">
    <property type="term" value="P:ATP biosynthetic process"/>
    <property type="evidence" value="ECO:0007669"/>
    <property type="project" value="TreeGrafter"/>
</dbReference>
<dbReference type="InterPro" id="IPR000086">
    <property type="entry name" value="NUDIX_hydrolase_dom"/>
</dbReference>
<dbReference type="SMART" id="SM00855">
    <property type="entry name" value="PGAM"/>
    <property type="match status" value="1"/>
</dbReference>
<evidence type="ECO:0000256" key="1">
    <source>
        <dbReference type="ARBA" id="ARBA00022801"/>
    </source>
</evidence>
<evidence type="ECO:0000313" key="4">
    <source>
        <dbReference type="Proteomes" id="UP000187085"/>
    </source>
</evidence>
<keyword evidence="1 3" id="KW-0378">Hydrolase</keyword>
<dbReference type="Gene3D" id="3.90.79.10">
    <property type="entry name" value="Nucleoside Triphosphate Pyrophosphohydrolase"/>
    <property type="match status" value="1"/>
</dbReference>
<keyword evidence="4" id="KW-1185">Reference proteome</keyword>
<dbReference type="InterPro" id="IPR020084">
    <property type="entry name" value="NUDIX_hydrolase_CS"/>
</dbReference>
<dbReference type="GO" id="GO:0006167">
    <property type="term" value="P:AMP biosynthetic process"/>
    <property type="evidence" value="ECO:0007669"/>
    <property type="project" value="TreeGrafter"/>
</dbReference>
<dbReference type="PANTHER" id="PTHR21340:SF0">
    <property type="entry name" value="BIS(5'-NUCLEOSYL)-TETRAPHOSPHATASE [ASYMMETRICAL]"/>
    <property type="match status" value="1"/>
</dbReference>
<dbReference type="RefSeq" id="WP_076703977.1">
    <property type="nucleotide sequence ID" value="NZ_MRDE01000057.1"/>
</dbReference>
<dbReference type="Proteomes" id="UP000187085">
    <property type="component" value="Unassembled WGS sequence"/>
</dbReference>
<dbReference type="InterPro" id="IPR051325">
    <property type="entry name" value="Nudix_hydrolase_domain"/>
</dbReference>
<dbReference type="CDD" id="cd07067">
    <property type="entry name" value="HP_PGM_like"/>
    <property type="match status" value="1"/>
</dbReference>
<dbReference type="InterPro" id="IPR013078">
    <property type="entry name" value="His_Pase_superF_clade-1"/>
</dbReference>
<dbReference type="Pfam" id="PF00300">
    <property type="entry name" value="His_Phos_1"/>
    <property type="match status" value="1"/>
</dbReference>
<gene>
    <name evidence="3" type="ORF">BKD30_08475</name>
</gene>
<dbReference type="PROSITE" id="PS00893">
    <property type="entry name" value="NUDIX_BOX"/>
    <property type="match status" value="1"/>
</dbReference>
<dbReference type="Pfam" id="PF00293">
    <property type="entry name" value="NUDIX"/>
    <property type="match status" value="1"/>
</dbReference>
<evidence type="ECO:0000313" key="3">
    <source>
        <dbReference type="EMBL" id="OMH24398.1"/>
    </source>
</evidence>
<dbReference type="GO" id="GO:0004081">
    <property type="term" value="F:bis(5'-nucleosyl)-tetraphosphatase (asymmetrical) activity"/>
    <property type="evidence" value="ECO:0007669"/>
    <property type="project" value="TreeGrafter"/>
</dbReference>
<reference evidence="3 4" key="1">
    <citation type="submission" date="2016-12" db="EMBL/GenBank/DDBJ databases">
        <title>Draft genome of Tersicoccus phoenicis 1P05MA.</title>
        <authorList>
            <person name="Nakajima Y."/>
            <person name="Yoshizawa S."/>
            <person name="Nakamura K."/>
            <person name="Ogura Y."/>
            <person name="Hayashi T."/>
            <person name="Kogure K."/>
        </authorList>
    </citation>
    <scope>NUCLEOTIDE SEQUENCE [LARGE SCALE GENOMIC DNA]</scope>
    <source>
        <strain evidence="3 4">1p05MA</strain>
    </source>
</reference>
<dbReference type="CDD" id="cd03673">
    <property type="entry name" value="NUDIX_Ap6A_hydrolase"/>
    <property type="match status" value="1"/>
</dbReference>
<evidence type="ECO:0000259" key="2">
    <source>
        <dbReference type="PROSITE" id="PS51462"/>
    </source>
</evidence>
<sequence>MADAAHATVLAAGALCWRLRGGELEVLLVHRPRYDDWSWPKGKQDAGETLPQTAVREVREEAGVRITLGIALPTASYRVAAGRKDVSYWAAQLHHATVAEGDGKEVDRVRWAGPTAAARLLSNPTDREPLRALVAAHEAGTLQTREVLVIRHAKAKPRSKWTHAEGQRPLAATGRRQAHALADLLVAWRPQKIVTSPWLRCIQTISPYAKAHGVKVSTEPALTEASARLKPRRAAAAIEKVLEKSRPMAVCTHRPVLPIILATMAAHAPRALVCQLPDTDPYLSPGEVLVVHLSTAEPGRVVGVERHLPFDD</sequence>
<dbReference type="OrthoDB" id="4287477at2"/>
<name>A0A1R1LA69_9MICC</name>